<evidence type="ECO:0000256" key="4">
    <source>
        <dbReference type="PIRSR" id="PIRSR000390-2"/>
    </source>
</evidence>
<dbReference type="InterPro" id="IPR000653">
    <property type="entry name" value="DegT/StrS_aminotransferase"/>
</dbReference>
<organism evidence="6 7">
    <name type="scientific">Hufsiella arboris</name>
    <dbReference type="NCBI Taxonomy" id="2695275"/>
    <lineage>
        <taxon>Bacteria</taxon>
        <taxon>Pseudomonadati</taxon>
        <taxon>Bacteroidota</taxon>
        <taxon>Sphingobacteriia</taxon>
        <taxon>Sphingobacteriales</taxon>
        <taxon>Sphingobacteriaceae</taxon>
        <taxon>Hufsiella</taxon>
    </lineage>
</organism>
<dbReference type="Proteomes" id="UP000466586">
    <property type="component" value="Unassembled WGS sequence"/>
</dbReference>
<dbReference type="GO" id="GO:0000271">
    <property type="term" value="P:polysaccharide biosynthetic process"/>
    <property type="evidence" value="ECO:0007669"/>
    <property type="project" value="TreeGrafter"/>
</dbReference>
<evidence type="ECO:0000256" key="1">
    <source>
        <dbReference type="ARBA" id="ARBA00022898"/>
    </source>
</evidence>
<dbReference type="CDD" id="cd00616">
    <property type="entry name" value="AHBA_syn"/>
    <property type="match status" value="1"/>
</dbReference>
<sequence length="368" mass="41404">MNIPFLSFDHINKRIKSEITAAFEDFFDDAWYILGNRVKTFEEQYANFNQTGYCVGLSNGLDALHIALKTLNIGFGDEVIVPSNTYIATVLAVSYVGATPVFVEPDIKTYNLDPSLIEAAITPKTKAIMPVHLYGQACEMESIKTIAEKHNLFVIEDNAQSQGAAFKGKLTGSWGNINGTSFYPGKNLGAFGDAGAITTDDKELAEKAMSLRNYGSNKKYVNDIIGHNMRLDECQAGFLSIKLKYLREWTTQRQQIAAWYNEYLKDVPGITLPEIHKHATHVYHLYVIRTNKRDELQHRLADHGIGTLIHYPIPPHLQKAYQYLGFIKGDFPISEELADTCLSLPIWPGMTERQVEFICSKTCSFCNE</sequence>
<dbReference type="PANTHER" id="PTHR30244">
    <property type="entry name" value="TRANSAMINASE"/>
    <property type="match status" value="1"/>
</dbReference>
<keyword evidence="7" id="KW-1185">Reference proteome</keyword>
<feature type="modified residue" description="N6-(pyridoxal phosphate)lysine" evidence="4">
    <location>
        <position position="186"/>
    </location>
</feature>
<keyword evidence="6" id="KW-0032">Aminotransferase</keyword>
<dbReference type="Gene3D" id="3.90.1150.10">
    <property type="entry name" value="Aspartate Aminotransferase, domain 1"/>
    <property type="match status" value="1"/>
</dbReference>
<comment type="similarity">
    <text evidence="2 5">Belongs to the DegT/DnrJ/EryC1 family.</text>
</comment>
<accession>A0A7K1YEK2</accession>
<keyword evidence="1 4" id="KW-0663">Pyridoxal phosphate</keyword>
<dbReference type="SUPFAM" id="SSF53383">
    <property type="entry name" value="PLP-dependent transferases"/>
    <property type="match status" value="1"/>
</dbReference>
<proteinExistence type="inferred from homology"/>
<dbReference type="InterPro" id="IPR015421">
    <property type="entry name" value="PyrdxlP-dep_Trfase_major"/>
</dbReference>
<protein>
    <submittedName>
        <fullName evidence="6">Aminotransferase</fullName>
    </submittedName>
</protein>
<keyword evidence="6" id="KW-0808">Transferase</keyword>
<dbReference type="InterPro" id="IPR015424">
    <property type="entry name" value="PyrdxlP-dep_Trfase"/>
</dbReference>
<dbReference type="EMBL" id="WVHT01000010">
    <property type="protein sequence ID" value="MXV52830.1"/>
    <property type="molecule type" value="Genomic_DNA"/>
</dbReference>
<dbReference type="RefSeq" id="WP_160846008.1">
    <property type="nucleotide sequence ID" value="NZ_WVHT01000010.1"/>
</dbReference>
<feature type="active site" description="Proton acceptor" evidence="3">
    <location>
        <position position="186"/>
    </location>
</feature>
<gene>
    <name evidence="6" type="ORF">GS399_17800</name>
</gene>
<dbReference type="PIRSF" id="PIRSF000390">
    <property type="entry name" value="PLP_StrS"/>
    <property type="match status" value="1"/>
</dbReference>
<reference evidence="6 7" key="1">
    <citation type="submission" date="2019-11" db="EMBL/GenBank/DDBJ databases">
        <title>Pedobacter sp. HMF7647 Genome sequencing and assembly.</title>
        <authorList>
            <person name="Kang H."/>
            <person name="Kim H."/>
            <person name="Joh K."/>
        </authorList>
    </citation>
    <scope>NUCLEOTIDE SEQUENCE [LARGE SCALE GENOMIC DNA]</scope>
    <source>
        <strain evidence="6 7">HMF7647</strain>
    </source>
</reference>
<evidence type="ECO:0000256" key="3">
    <source>
        <dbReference type="PIRSR" id="PIRSR000390-1"/>
    </source>
</evidence>
<evidence type="ECO:0000313" key="7">
    <source>
        <dbReference type="Proteomes" id="UP000466586"/>
    </source>
</evidence>
<dbReference type="Pfam" id="PF01041">
    <property type="entry name" value="DegT_DnrJ_EryC1"/>
    <property type="match status" value="1"/>
</dbReference>
<comment type="caution">
    <text evidence="6">The sequence shown here is derived from an EMBL/GenBank/DDBJ whole genome shotgun (WGS) entry which is preliminary data.</text>
</comment>
<dbReference type="InterPro" id="IPR015422">
    <property type="entry name" value="PyrdxlP-dep_Trfase_small"/>
</dbReference>
<dbReference type="GO" id="GO:0030170">
    <property type="term" value="F:pyridoxal phosphate binding"/>
    <property type="evidence" value="ECO:0007669"/>
    <property type="project" value="TreeGrafter"/>
</dbReference>
<evidence type="ECO:0000256" key="2">
    <source>
        <dbReference type="ARBA" id="ARBA00037999"/>
    </source>
</evidence>
<name>A0A7K1YEK2_9SPHI</name>
<dbReference type="Gene3D" id="3.40.640.10">
    <property type="entry name" value="Type I PLP-dependent aspartate aminotransferase-like (Major domain)"/>
    <property type="match status" value="1"/>
</dbReference>
<dbReference type="AlphaFoldDB" id="A0A7K1YEK2"/>
<dbReference type="PANTHER" id="PTHR30244:SF36">
    <property type="entry name" value="3-OXO-GLUCOSE-6-PHOSPHATE:GLUTAMATE AMINOTRANSFERASE"/>
    <property type="match status" value="1"/>
</dbReference>
<dbReference type="GO" id="GO:0008483">
    <property type="term" value="F:transaminase activity"/>
    <property type="evidence" value="ECO:0007669"/>
    <property type="project" value="UniProtKB-KW"/>
</dbReference>
<evidence type="ECO:0000313" key="6">
    <source>
        <dbReference type="EMBL" id="MXV52830.1"/>
    </source>
</evidence>
<evidence type="ECO:0000256" key="5">
    <source>
        <dbReference type="RuleBase" id="RU004508"/>
    </source>
</evidence>